<evidence type="ECO:0000313" key="3">
    <source>
        <dbReference type="EMBL" id="VIO53553.1"/>
    </source>
</evidence>
<protein>
    <submittedName>
        <fullName evidence="3">Uncharacterized protein</fullName>
    </submittedName>
</protein>
<reference evidence="2" key="2">
    <citation type="submission" date="2021-03" db="EMBL/GenBank/DDBJ databases">
        <authorList>
            <person name="Alouane T."/>
            <person name="Langin T."/>
            <person name="Bonhomme L."/>
        </authorList>
    </citation>
    <scope>NUCLEOTIDE SEQUENCE</scope>
    <source>
        <strain evidence="2">MDC_Fg202</strain>
    </source>
</reference>
<dbReference type="EMBL" id="CAJPIJ010000071">
    <property type="protein sequence ID" value="CAG1966035.1"/>
    <property type="molecule type" value="Genomic_DNA"/>
</dbReference>
<dbReference type="OrthoDB" id="10297527at2759"/>
<dbReference type="OMA" id="QDTECRD"/>
<proteinExistence type="predicted"/>
<dbReference type="EMBL" id="CAAKMV010000066">
    <property type="protein sequence ID" value="VIO53553.1"/>
    <property type="molecule type" value="Genomic_DNA"/>
</dbReference>
<evidence type="ECO:0000256" key="1">
    <source>
        <dbReference type="SAM" id="MobiDB-lite"/>
    </source>
</evidence>
<name>A0A679PUJ4_GIBZA</name>
<dbReference type="Proteomes" id="UP000746612">
    <property type="component" value="Unassembled WGS sequence"/>
</dbReference>
<feature type="region of interest" description="Disordered" evidence="1">
    <location>
        <begin position="128"/>
        <end position="153"/>
    </location>
</feature>
<feature type="compositionally biased region" description="Basic and acidic residues" evidence="1">
    <location>
        <begin position="131"/>
        <end position="140"/>
    </location>
</feature>
<dbReference type="AlphaFoldDB" id="A0A679PUJ4"/>
<accession>A0A679PUJ4</accession>
<evidence type="ECO:0000313" key="2">
    <source>
        <dbReference type="EMBL" id="CAG1966035.1"/>
    </source>
</evidence>
<reference evidence="3" key="1">
    <citation type="submission" date="2019-04" db="EMBL/GenBank/DDBJ databases">
        <authorList>
            <person name="Melise S."/>
            <person name="Noan J."/>
            <person name="Okalmin O."/>
        </authorList>
    </citation>
    <scope>NUCLEOTIDE SEQUENCE</scope>
    <source>
        <strain evidence="3">FN9</strain>
    </source>
</reference>
<organism evidence="3">
    <name type="scientific">Gibberella zeae</name>
    <name type="common">Wheat head blight fungus</name>
    <name type="synonym">Fusarium graminearum</name>
    <dbReference type="NCBI Taxonomy" id="5518"/>
    <lineage>
        <taxon>Eukaryota</taxon>
        <taxon>Fungi</taxon>
        <taxon>Dikarya</taxon>
        <taxon>Ascomycota</taxon>
        <taxon>Pezizomycotina</taxon>
        <taxon>Sordariomycetes</taxon>
        <taxon>Hypocreomycetidae</taxon>
        <taxon>Hypocreales</taxon>
        <taxon>Nectriaceae</taxon>
        <taxon>Fusarium</taxon>
    </lineage>
</organism>
<gene>
    <name evidence="3" type="ORF">FUG_LOCUS89338</name>
    <name evidence="2" type="ORF">MDCFG202_LOCUS33892</name>
</gene>
<sequence length="153" mass="16612">MLGQFKSLRAPATFPDGTVSAGRAGGRARQARGAYRSLVIIVKVVGMTQDRSGETSYWLRNGVYDGRVSNTTSHRNTCEADTAQHSTAQATTLHVVLVTAAGFLVEHDALLPRQQQDTECRDGHSMALLDEQGRRDEKPLLRTGCGNKPSARC</sequence>